<dbReference type="InParanoid" id="A0A165JGN1"/>
<dbReference type="AlphaFoldDB" id="A0A165JGN1"/>
<evidence type="ECO:0000313" key="2">
    <source>
        <dbReference type="EMBL" id="KZT61811.1"/>
    </source>
</evidence>
<sequence length="183" mass="20446">MGRAIPARIWKRCGKHAREAGRSVRRSQGKRGRAITPAHDSRARHYDSTSAENGWHAACRGTRPHAREASDGGERKVRPAREPGRTRGKRILPPANRRNMAATSVSEPAGARRVMRRPGKAQRTGEEGGWPPIGRASPGAWVQQRARPQGRPRGVRAYSQRGRPPPRVLPQLPQARFNSRRQY</sequence>
<accession>A0A165JGN1</accession>
<feature type="compositionally biased region" description="Basic and acidic residues" evidence="1">
    <location>
        <begin position="65"/>
        <end position="85"/>
    </location>
</feature>
<feature type="region of interest" description="Disordered" evidence="1">
    <location>
        <begin position="14"/>
        <end position="183"/>
    </location>
</feature>
<feature type="compositionally biased region" description="Basic residues" evidence="1">
    <location>
        <begin position="23"/>
        <end position="33"/>
    </location>
</feature>
<protein>
    <submittedName>
        <fullName evidence="2">Uncharacterized protein</fullName>
    </submittedName>
</protein>
<reference evidence="2 3" key="1">
    <citation type="journal article" date="2016" name="Mol. Biol. Evol.">
        <title>Comparative Genomics of Early-Diverging Mushroom-Forming Fungi Provides Insights into the Origins of Lignocellulose Decay Capabilities.</title>
        <authorList>
            <person name="Nagy L.G."/>
            <person name="Riley R."/>
            <person name="Tritt A."/>
            <person name="Adam C."/>
            <person name="Daum C."/>
            <person name="Floudas D."/>
            <person name="Sun H."/>
            <person name="Yadav J.S."/>
            <person name="Pangilinan J."/>
            <person name="Larsson K.H."/>
            <person name="Matsuura K."/>
            <person name="Barry K."/>
            <person name="Labutti K."/>
            <person name="Kuo R."/>
            <person name="Ohm R.A."/>
            <person name="Bhattacharya S.S."/>
            <person name="Shirouzu T."/>
            <person name="Yoshinaga Y."/>
            <person name="Martin F.M."/>
            <person name="Grigoriev I.V."/>
            <person name="Hibbett D.S."/>
        </authorList>
    </citation>
    <scope>NUCLEOTIDE SEQUENCE [LARGE SCALE GENOMIC DNA]</scope>
    <source>
        <strain evidence="2 3">HHB12733</strain>
    </source>
</reference>
<evidence type="ECO:0000256" key="1">
    <source>
        <dbReference type="SAM" id="MobiDB-lite"/>
    </source>
</evidence>
<name>A0A165JGN1_9BASI</name>
<dbReference type="EMBL" id="KV423920">
    <property type="protein sequence ID" value="KZT61811.1"/>
    <property type="molecule type" value="Genomic_DNA"/>
</dbReference>
<proteinExistence type="predicted"/>
<organism evidence="2 3">
    <name type="scientific">Calocera cornea HHB12733</name>
    <dbReference type="NCBI Taxonomy" id="1353952"/>
    <lineage>
        <taxon>Eukaryota</taxon>
        <taxon>Fungi</taxon>
        <taxon>Dikarya</taxon>
        <taxon>Basidiomycota</taxon>
        <taxon>Agaricomycotina</taxon>
        <taxon>Dacrymycetes</taxon>
        <taxon>Dacrymycetales</taxon>
        <taxon>Dacrymycetaceae</taxon>
        <taxon>Calocera</taxon>
    </lineage>
</organism>
<dbReference type="Proteomes" id="UP000076842">
    <property type="component" value="Unassembled WGS sequence"/>
</dbReference>
<keyword evidence="3" id="KW-1185">Reference proteome</keyword>
<evidence type="ECO:0000313" key="3">
    <source>
        <dbReference type="Proteomes" id="UP000076842"/>
    </source>
</evidence>
<gene>
    <name evidence="2" type="ORF">CALCODRAFT_326863</name>
</gene>